<dbReference type="InterPro" id="IPR001478">
    <property type="entry name" value="PDZ"/>
</dbReference>
<keyword evidence="11" id="KW-0865">Zymogen</keyword>
<evidence type="ECO:0000256" key="6">
    <source>
        <dbReference type="ARBA" id="ARBA00016929"/>
    </source>
</evidence>
<dbReference type="Pfam" id="PF17820">
    <property type="entry name" value="PDZ_6"/>
    <property type="match status" value="1"/>
</dbReference>
<keyword evidence="10" id="KW-0809">Transit peptide</keyword>
<dbReference type="InterPro" id="IPR009003">
    <property type="entry name" value="Peptidase_S1_PA"/>
</dbReference>
<dbReference type="EMBL" id="OC863971">
    <property type="protein sequence ID" value="CAD7631396.1"/>
    <property type="molecule type" value="Genomic_DNA"/>
</dbReference>
<dbReference type="GO" id="GO:0005758">
    <property type="term" value="C:mitochondrial intermembrane space"/>
    <property type="evidence" value="ECO:0007669"/>
    <property type="project" value="UniProtKB-SubCell"/>
</dbReference>
<comment type="similarity">
    <text evidence="4">Belongs to the peptidase S1C family.</text>
</comment>
<accession>A0A7R9KZZ1</accession>
<comment type="catalytic activity">
    <reaction evidence="1">
        <text>Cleavage of non-polar aliphatic amino-acids at the P1 position, with a preference for Val, Ile and Met. At the P2 and P3 positions, Arg is selected most strongly with a secondary preference for other hydrophilic residues.</text>
        <dbReference type="EC" id="3.4.21.108"/>
    </reaction>
</comment>
<comment type="function">
    <text evidence="13">Serine protease that shows proteolytic activity against a non-specific substrate beta-casein. Promotes or induces cell death either by direct binding to and inhibition of BIRC proteins (also called inhibitor of apoptosis proteins, IAPs), leading to an increase in caspase activity, or by a BIRC inhibition-independent, caspase-independent and serine protease activity-dependent mechanism. Can antagonize antiapoptotic activity of th/Diap1 by directly inducing the degradation of th/Diap1.</text>
</comment>
<dbReference type="PANTHER" id="PTHR22939:SF129">
    <property type="entry name" value="SERINE PROTEASE HTRA2, MITOCHONDRIAL"/>
    <property type="match status" value="1"/>
</dbReference>
<dbReference type="PANTHER" id="PTHR22939">
    <property type="entry name" value="SERINE PROTEASE FAMILY S1C HTRA-RELATED"/>
    <property type="match status" value="1"/>
</dbReference>
<evidence type="ECO:0000256" key="7">
    <source>
        <dbReference type="ARBA" id="ARBA00022670"/>
    </source>
</evidence>
<dbReference type="InterPro" id="IPR041489">
    <property type="entry name" value="PDZ_6"/>
</dbReference>
<name>A0A7R9KZZ1_9ACAR</name>
<dbReference type="SUPFAM" id="SSF50494">
    <property type="entry name" value="Trypsin-like serine proteases"/>
    <property type="match status" value="1"/>
</dbReference>
<dbReference type="SMART" id="SM00228">
    <property type="entry name" value="PDZ"/>
    <property type="match status" value="1"/>
</dbReference>
<evidence type="ECO:0000256" key="11">
    <source>
        <dbReference type="ARBA" id="ARBA00023145"/>
    </source>
</evidence>
<evidence type="ECO:0000313" key="16">
    <source>
        <dbReference type="Proteomes" id="UP000759131"/>
    </source>
</evidence>
<evidence type="ECO:0000256" key="2">
    <source>
        <dbReference type="ARBA" id="ARBA00004304"/>
    </source>
</evidence>
<evidence type="ECO:0000259" key="14">
    <source>
        <dbReference type="PROSITE" id="PS50106"/>
    </source>
</evidence>
<dbReference type="GO" id="GO:0006508">
    <property type="term" value="P:proteolysis"/>
    <property type="evidence" value="ECO:0007669"/>
    <property type="project" value="UniProtKB-KW"/>
</dbReference>
<comment type="subcellular location">
    <subcellularLocation>
        <location evidence="3">Mitochondrion intermembrane space</location>
        <topology evidence="3">Single-pass membrane protein</topology>
    </subcellularLocation>
    <subcellularLocation>
        <location evidence="2">Mitochondrion membrane</location>
        <topology evidence="2">Single-pass membrane protein</topology>
    </subcellularLocation>
</comment>
<dbReference type="Proteomes" id="UP000759131">
    <property type="component" value="Unassembled WGS sequence"/>
</dbReference>
<dbReference type="InterPro" id="IPR001940">
    <property type="entry name" value="Peptidase_S1C"/>
</dbReference>
<evidence type="ECO:0000256" key="10">
    <source>
        <dbReference type="ARBA" id="ARBA00022946"/>
    </source>
</evidence>
<dbReference type="GO" id="GO:0031966">
    <property type="term" value="C:mitochondrial membrane"/>
    <property type="evidence" value="ECO:0007669"/>
    <property type="project" value="UniProtKB-SubCell"/>
</dbReference>
<dbReference type="SUPFAM" id="SSF50156">
    <property type="entry name" value="PDZ domain-like"/>
    <property type="match status" value="1"/>
</dbReference>
<evidence type="ECO:0000256" key="1">
    <source>
        <dbReference type="ARBA" id="ARBA00001760"/>
    </source>
</evidence>
<keyword evidence="8" id="KW-0053">Apoptosis</keyword>
<dbReference type="Gene3D" id="2.40.10.120">
    <property type="match status" value="1"/>
</dbReference>
<organism evidence="15">
    <name type="scientific">Medioppia subpectinata</name>
    <dbReference type="NCBI Taxonomy" id="1979941"/>
    <lineage>
        <taxon>Eukaryota</taxon>
        <taxon>Metazoa</taxon>
        <taxon>Ecdysozoa</taxon>
        <taxon>Arthropoda</taxon>
        <taxon>Chelicerata</taxon>
        <taxon>Arachnida</taxon>
        <taxon>Acari</taxon>
        <taxon>Acariformes</taxon>
        <taxon>Sarcoptiformes</taxon>
        <taxon>Oribatida</taxon>
        <taxon>Brachypylina</taxon>
        <taxon>Oppioidea</taxon>
        <taxon>Oppiidae</taxon>
        <taxon>Medioppia</taxon>
    </lineage>
</organism>
<feature type="domain" description="PDZ" evidence="14">
    <location>
        <begin position="264"/>
        <end position="335"/>
    </location>
</feature>
<evidence type="ECO:0000256" key="13">
    <source>
        <dbReference type="ARBA" id="ARBA00035606"/>
    </source>
</evidence>
<dbReference type="PROSITE" id="PS50106">
    <property type="entry name" value="PDZ"/>
    <property type="match status" value="1"/>
</dbReference>
<evidence type="ECO:0000313" key="15">
    <source>
        <dbReference type="EMBL" id="CAD7631396.1"/>
    </source>
</evidence>
<sequence>MGAHNRLHDIECLTPLLSPFVSIRRVNLLLNSDDKEPSFPVMSGRKVNIIANVTERVSPAVVAINLKGSLHFDPEMNVSDSSASGFIVHPSGLILTSAHVVANASVVSVTLFDGQILTGRVEFVDATLDLALVRLETSAETFPYIKLGDTYNSSIGDWVIAIGNPKSMMNTISVGVISSLRRKSRDLNWDTPMKDIDFIQTDAATNPGSSGGPLLNLDGEAIGIHKGAMDGTHGIAFAIPSNYAKEFIERTNRYKQEADNDESAGTLSKRNRYIGISMLSLTPELIDDLKLRDNSPNVKNGILVWKVMVGSPAHQKGLKPGDIITHINHEMVSSVEDVYKALDSKEGIGFYVRTNYRFMNIVIRPQAITV</sequence>
<dbReference type="EMBL" id="CAJPIZ010009396">
    <property type="protein sequence ID" value="CAG2111826.1"/>
    <property type="molecule type" value="Genomic_DNA"/>
</dbReference>
<dbReference type="AlphaFoldDB" id="A0A7R9KZZ1"/>
<evidence type="ECO:0000256" key="4">
    <source>
        <dbReference type="ARBA" id="ARBA00010541"/>
    </source>
</evidence>
<dbReference type="InterPro" id="IPR036034">
    <property type="entry name" value="PDZ_sf"/>
</dbReference>
<dbReference type="PRINTS" id="PR00834">
    <property type="entry name" value="PROTEASES2C"/>
</dbReference>
<keyword evidence="9" id="KW-0378">Hydrolase</keyword>
<keyword evidence="16" id="KW-1185">Reference proteome</keyword>
<gene>
    <name evidence="15" type="ORF">OSB1V03_LOCUS11805</name>
</gene>
<dbReference type="EC" id="3.4.21.108" evidence="5"/>
<evidence type="ECO:0000256" key="3">
    <source>
        <dbReference type="ARBA" id="ARBA00004375"/>
    </source>
</evidence>
<evidence type="ECO:0000256" key="5">
    <source>
        <dbReference type="ARBA" id="ARBA00013033"/>
    </source>
</evidence>
<keyword evidence="7" id="KW-0645">Protease</keyword>
<evidence type="ECO:0000256" key="8">
    <source>
        <dbReference type="ARBA" id="ARBA00022703"/>
    </source>
</evidence>
<reference evidence="15" key="1">
    <citation type="submission" date="2020-11" db="EMBL/GenBank/DDBJ databases">
        <authorList>
            <person name="Tran Van P."/>
        </authorList>
    </citation>
    <scope>NUCLEOTIDE SEQUENCE</scope>
</reference>
<dbReference type="GO" id="GO:0043065">
    <property type="term" value="P:positive regulation of apoptotic process"/>
    <property type="evidence" value="ECO:0007669"/>
    <property type="project" value="TreeGrafter"/>
</dbReference>
<protein>
    <recommendedName>
        <fullName evidence="6">Serine protease HTRA2, mitochondrial</fullName>
        <ecNumber evidence="5">3.4.21.108</ecNumber>
    </recommendedName>
    <alternativeName>
        <fullName evidence="12">High temperature requirement protein A2</fullName>
    </alternativeName>
</protein>
<evidence type="ECO:0000256" key="12">
    <source>
        <dbReference type="ARBA" id="ARBA00029644"/>
    </source>
</evidence>
<evidence type="ECO:0000256" key="9">
    <source>
        <dbReference type="ARBA" id="ARBA00022801"/>
    </source>
</evidence>
<dbReference type="GO" id="GO:0004252">
    <property type="term" value="F:serine-type endopeptidase activity"/>
    <property type="evidence" value="ECO:0007669"/>
    <property type="project" value="InterPro"/>
</dbReference>
<dbReference type="Gene3D" id="2.30.42.10">
    <property type="match status" value="1"/>
</dbReference>
<dbReference type="GO" id="GO:0006915">
    <property type="term" value="P:apoptotic process"/>
    <property type="evidence" value="ECO:0007669"/>
    <property type="project" value="UniProtKB-KW"/>
</dbReference>
<dbReference type="Pfam" id="PF13365">
    <property type="entry name" value="Trypsin_2"/>
    <property type="match status" value="1"/>
</dbReference>
<proteinExistence type="inferred from homology"/>
<dbReference type="OrthoDB" id="4217619at2759"/>